<dbReference type="OrthoDB" id="4532287at2"/>
<sequence length="234" mass="24188">MRASQIRIAAAQPACIPGDPAGNALVHAEAVQAAGSRVVVFPELSLTGYELDADPIRCDDPALTPLVGACTATGSVALAGAVVAEAEHRFIAMLAVDATGVRVVYRKTWLGGREPQRFRAGDGPTVLEIDGWRFGLGICKDTGAAQHIAGTAALRVDAYLAGLVHRPEELPEQEARAVVIARTCRSFVVFASFAGPTGDVYTETAGCSAIWSPGGLAIARTGPEVGGIARATLV</sequence>
<dbReference type="SUPFAM" id="SSF56317">
    <property type="entry name" value="Carbon-nitrogen hydrolase"/>
    <property type="match status" value="1"/>
</dbReference>
<dbReference type="Gene3D" id="3.60.110.10">
    <property type="entry name" value="Carbon-nitrogen hydrolase"/>
    <property type="match status" value="1"/>
</dbReference>
<evidence type="ECO:0000259" key="1">
    <source>
        <dbReference type="PROSITE" id="PS50263"/>
    </source>
</evidence>
<dbReference type="Pfam" id="PF00795">
    <property type="entry name" value="CN_hydrolase"/>
    <property type="match status" value="1"/>
</dbReference>
<reference evidence="2 3" key="1">
    <citation type="submission" date="2018-05" db="EMBL/GenBank/DDBJ databases">
        <title>Genomic Encyclopedia of Archaeal and Bacterial Type Strains, Phase II (KMG-II): from individual species to whole genera.</title>
        <authorList>
            <person name="Goeker M."/>
        </authorList>
    </citation>
    <scope>NUCLEOTIDE SEQUENCE [LARGE SCALE GENOMIC DNA]</scope>
    <source>
        <strain evidence="2 3">DSM 45184</strain>
    </source>
</reference>
<organism evidence="2 3">
    <name type="scientific">Actinoplanes xinjiangensis</name>
    <dbReference type="NCBI Taxonomy" id="512350"/>
    <lineage>
        <taxon>Bacteria</taxon>
        <taxon>Bacillati</taxon>
        <taxon>Actinomycetota</taxon>
        <taxon>Actinomycetes</taxon>
        <taxon>Micromonosporales</taxon>
        <taxon>Micromonosporaceae</taxon>
        <taxon>Actinoplanes</taxon>
    </lineage>
</organism>
<accession>A0A316FAC8</accession>
<keyword evidence="3" id="KW-1185">Reference proteome</keyword>
<protein>
    <submittedName>
        <fullName evidence="2">Putative amidohydrolase</fullName>
    </submittedName>
</protein>
<evidence type="ECO:0000313" key="2">
    <source>
        <dbReference type="EMBL" id="PWK45288.1"/>
    </source>
</evidence>
<gene>
    <name evidence="2" type="ORF">BC793_111262</name>
</gene>
<dbReference type="InterPro" id="IPR036526">
    <property type="entry name" value="C-N_Hydrolase_sf"/>
</dbReference>
<proteinExistence type="predicted"/>
<dbReference type="AlphaFoldDB" id="A0A316FAC8"/>
<evidence type="ECO:0000313" key="3">
    <source>
        <dbReference type="Proteomes" id="UP000245697"/>
    </source>
</evidence>
<dbReference type="GO" id="GO:0016787">
    <property type="term" value="F:hydrolase activity"/>
    <property type="evidence" value="ECO:0007669"/>
    <property type="project" value="UniProtKB-KW"/>
</dbReference>
<comment type="caution">
    <text evidence="2">The sequence shown here is derived from an EMBL/GenBank/DDBJ whole genome shotgun (WGS) entry which is preliminary data.</text>
</comment>
<dbReference type="Proteomes" id="UP000245697">
    <property type="component" value="Unassembled WGS sequence"/>
</dbReference>
<feature type="domain" description="CN hydrolase" evidence="1">
    <location>
        <begin position="6"/>
        <end position="234"/>
    </location>
</feature>
<dbReference type="CDD" id="cd07197">
    <property type="entry name" value="nitrilase"/>
    <property type="match status" value="1"/>
</dbReference>
<name>A0A316FAC8_9ACTN</name>
<dbReference type="EMBL" id="QGGR01000011">
    <property type="protein sequence ID" value="PWK45288.1"/>
    <property type="molecule type" value="Genomic_DNA"/>
</dbReference>
<dbReference type="PROSITE" id="PS50263">
    <property type="entry name" value="CN_HYDROLASE"/>
    <property type="match status" value="1"/>
</dbReference>
<dbReference type="InterPro" id="IPR003010">
    <property type="entry name" value="C-N_Hydrolase"/>
</dbReference>
<keyword evidence="2" id="KW-0378">Hydrolase</keyword>
<dbReference type="RefSeq" id="WP_109596354.1">
    <property type="nucleotide sequence ID" value="NZ_BONA01000060.1"/>
</dbReference>